<evidence type="ECO:0000313" key="9">
    <source>
        <dbReference type="EMBL" id="OGZ27587.1"/>
    </source>
</evidence>
<dbReference type="Gene3D" id="1.10.10.10">
    <property type="entry name" value="Winged helix-like DNA-binding domain superfamily/Winged helix DNA-binding domain"/>
    <property type="match status" value="1"/>
</dbReference>
<evidence type="ECO:0000256" key="4">
    <source>
        <dbReference type="ARBA" id="ARBA00023125"/>
    </source>
</evidence>
<dbReference type="CDD" id="cd06171">
    <property type="entry name" value="Sigma70_r4"/>
    <property type="match status" value="1"/>
</dbReference>
<evidence type="ECO:0000256" key="1">
    <source>
        <dbReference type="ARBA" id="ARBA00010641"/>
    </source>
</evidence>
<keyword evidence="5 6" id="KW-0804">Transcription</keyword>
<evidence type="ECO:0000256" key="5">
    <source>
        <dbReference type="ARBA" id="ARBA00023163"/>
    </source>
</evidence>
<comment type="similarity">
    <text evidence="1 6">Belongs to the sigma-70 factor family. ECF subfamily.</text>
</comment>
<sequence length="181" mass="22040">MGEIPIEDQIKLVQQGRIELFDRVVKEYEEKLLRYGRRFLSREEDIEEIVQEVFIKSYVNIKSFDSSKKFSPWIYRIAHNEFVNALKKRRPLYFFDLDVFFPYFISKENFNDEFDKKRMQEIINKYIGSLDYKYKEPVILYYFEDLSYKDISDILRIPVSTVGVRIKRAKKILKNLWTKKS</sequence>
<keyword evidence="4 6" id="KW-0238">DNA-binding</keyword>
<dbReference type="InterPro" id="IPR039425">
    <property type="entry name" value="RNA_pol_sigma-70-like"/>
</dbReference>
<dbReference type="GO" id="GO:0006352">
    <property type="term" value="P:DNA-templated transcription initiation"/>
    <property type="evidence" value="ECO:0007669"/>
    <property type="project" value="InterPro"/>
</dbReference>
<comment type="caution">
    <text evidence="9">The sequence shown here is derived from an EMBL/GenBank/DDBJ whole genome shotgun (WGS) entry which is preliminary data.</text>
</comment>
<dbReference type="InterPro" id="IPR013325">
    <property type="entry name" value="RNA_pol_sigma_r2"/>
</dbReference>
<accession>A0A1G2EPB9</accession>
<keyword evidence="3 6" id="KW-0731">Sigma factor</keyword>
<protein>
    <recommendedName>
        <fullName evidence="6">RNA polymerase sigma factor</fullName>
    </recommendedName>
</protein>
<dbReference type="InterPro" id="IPR007627">
    <property type="entry name" value="RNA_pol_sigma70_r2"/>
</dbReference>
<dbReference type="InterPro" id="IPR013249">
    <property type="entry name" value="RNA_pol_sigma70_r4_t2"/>
</dbReference>
<dbReference type="GO" id="GO:0003677">
    <property type="term" value="F:DNA binding"/>
    <property type="evidence" value="ECO:0007669"/>
    <property type="project" value="UniProtKB-KW"/>
</dbReference>
<evidence type="ECO:0000259" key="7">
    <source>
        <dbReference type="Pfam" id="PF04542"/>
    </source>
</evidence>
<feature type="domain" description="RNA polymerase sigma-70 region 2" evidence="7">
    <location>
        <begin position="25"/>
        <end position="90"/>
    </location>
</feature>
<feature type="domain" description="RNA polymerase sigma factor 70 region 4 type 2" evidence="8">
    <location>
        <begin position="122"/>
        <end position="172"/>
    </location>
</feature>
<evidence type="ECO:0000256" key="3">
    <source>
        <dbReference type="ARBA" id="ARBA00023082"/>
    </source>
</evidence>
<dbReference type="AlphaFoldDB" id="A0A1G2EPB9"/>
<dbReference type="PANTHER" id="PTHR43133">
    <property type="entry name" value="RNA POLYMERASE ECF-TYPE SIGMA FACTO"/>
    <property type="match status" value="1"/>
</dbReference>
<evidence type="ECO:0000313" key="10">
    <source>
        <dbReference type="Proteomes" id="UP000177740"/>
    </source>
</evidence>
<keyword evidence="2 6" id="KW-0805">Transcription regulation</keyword>
<dbReference type="GO" id="GO:0016987">
    <property type="term" value="F:sigma factor activity"/>
    <property type="evidence" value="ECO:0007669"/>
    <property type="project" value="UniProtKB-KW"/>
</dbReference>
<dbReference type="PROSITE" id="PS01063">
    <property type="entry name" value="SIGMA70_ECF"/>
    <property type="match status" value="1"/>
</dbReference>
<dbReference type="Gene3D" id="1.10.1740.10">
    <property type="match status" value="1"/>
</dbReference>
<dbReference type="NCBIfam" id="TIGR02937">
    <property type="entry name" value="sigma70-ECF"/>
    <property type="match status" value="1"/>
</dbReference>
<gene>
    <name evidence="9" type="ORF">A2365_01835</name>
</gene>
<dbReference type="SUPFAM" id="SSF88946">
    <property type="entry name" value="Sigma2 domain of RNA polymerase sigma factors"/>
    <property type="match status" value="1"/>
</dbReference>
<dbReference type="SUPFAM" id="SSF88659">
    <property type="entry name" value="Sigma3 and sigma4 domains of RNA polymerase sigma factors"/>
    <property type="match status" value="1"/>
</dbReference>
<evidence type="ECO:0000256" key="6">
    <source>
        <dbReference type="RuleBase" id="RU000716"/>
    </source>
</evidence>
<dbReference type="InterPro" id="IPR036388">
    <property type="entry name" value="WH-like_DNA-bd_sf"/>
</dbReference>
<dbReference type="InterPro" id="IPR000838">
    <property type="entry name" value="RNA_pol_sigma70_ECF_CS"/>
</dbReference>
<dbReference type="STRING" id="1801677.A2365_01835"/>
<dbReference type="Pfam" id="PF04542">
    <property type="entry name" value="Sigma70_r2"/>
    <property type="match status" value="1"/>
</dbReference>
<organism evidence="9 10">
    <name type="scientific">Candidatus Nealsonbacteria bacterium RIFOXYB1_FULL_40_15</name>
    <dbReference type="NCBI Taxonomy" id="1801677"/>
    <lineage>
        <taxon>Bacteria</taxon>
        <taxon>Candidatus Nealsoniibacteriota</taxon>
    </lineage>
</organism>
<evidence type="ECO:0000259" key="8">
    <source>
        <dbReference type="Pfam" id="PF08281"/>
    </source>
</evidence>
<evidence type="ECO:0000256" key="2">
    <source>
        <dbReference type="ARBA" id="ARBA00023015"/>
    </source>
</evidence>
<reference evidence="9 10" key="1">
    <citation type="journal article" date="2016" name="Nat. Commun.">
        <title>Thousands of microbial genomes shed light on interconnected biogeochemical processes in an aquifer system.</title>
        <authorList>
            <person name="Anantharaman K."/>
            <person name="Brown C.T."/>
            <person name="Hug L.A."/>
            <person name="Sharon I."/>
            <person name="Castelle C.J."/>
            <person name="Probst A.J."/>
            <person name="Thomas B.C."/>
            <person name="Singh A."/>
            <person name="Wilkins M.J."/>
            <person name="Karaoz U."/>
            <person name="Brodie E.L."/>
            <person name="Williams K.H."/>
            <person name="Hubbard S.S."/>
            <person name="Banfield J.F."/>
        </authorList>
    </citation>
    <scope>NUCLEOTIDE SEQUENCE [LARGE SCALE GENOMIC DNA]</scope>
</reference>
<dbReference type="InterPro" id="IPR013324">
    <property type="entry name" value="RNA_pol_sigma_r3/r4-like"/>
</dbReference>
<dbReference type="EMBL" id="MHMM01000005">
    <property type="protein sequence ID" value="OGZ27587.1"/>
    <property type="molecule type" value="Genomic_DNA"/>
</dbReference>
<proteinExistence type="inferred from homology"/>
<dbReference type="Proteomes" id="UP000177740">
    <property type="component" value="Unassembled WGS sequence"/>
</dbReference>
<dbReference type="PANTHER" id="PTHR43133:SF51">
    <property type="entry name" value="RNA POLYMERASE SIGMA FACTOR"/>
    <property type="match status" value="1"/>
</dbReference>
<name>A0A1G2EPB9_9BACT</name>
<dbReference type="Pfam" id="PF08281">
    <property type="entry name" value="Sigma70_r4_2"/>
    <property type="match status" value="1"/>
</dbReference>
<dbReference type="InterPro" id="IPR014284">
    <property type="entry name" value="RNA_pol_sigma-70_dom"/>
</dbReference>